<feature type="domain" description="Fibronectin type-III" evidence="13">
    <location>
        <begin position="849"/>
        <end position="945"/>
    </location>
</feature>
<evidence type="ECO:0000256" key="10">
    <source>
        <dbReference type="SAM" id="MobiDB-lite"/>
    </source>
</evidence>
<dbReference type="Pfam" id="PF07679">
    <property type="entry name" value="I-set"/>
    <property type="match status" value="1"/>
</dbReference>
<feature type="non-terminal residue" evidence="14">
    <location>
        <position position="1"/>
    </location>
</feature>
<evidence type="ECO:0000256" key="6">
    <source>
        <dbReference type="ARBA" id="ARBA00022989"/>
    </source>
</evidence>
<feature type="compositionally biased region" description="Gly residues" evidence="10">
    <location>
        <begin position="1"/>
        <end position="21"/>
    </location>
</feature>
<dbReference type="Pfam" id="PF00041">
    <property type="entry name" value="fn3"/>
    <property type="match status" value="4"/>
</dbReference>
<dbReference type="SMART" id="SM00408">
    <property type="entry name" value="IGc2"/>
    <property type="match status" value="2"/>
</dbReference>
<dbReference type="InterPro" id="IPR003599">
    <property type="entry name" value="Ig_sub"/>
</dbReference>
<evidence type="ECO:0000256" key="1">
    <source>
        <dbReference type="ARBA" id="ARBA00004167"/>
    </source>
</evidence>
<name>A0AAE1U574_9EUCA</name>
<evidence type="ECO:0000256" key="11">
    <source>
        <dbReference type="SAM" id="Phobius"/>
    </source>
</evidence>
<evidence type="ECO:0000256" key="3">
    <source>
        <dbReference type="ARBA" id="ARBA00022729"/>
    </source>
</evidence>
<feature type="domain" description="Fibronectin type-III" evidence="13">
    <location>
        <begin position="399"/>
        <end position="546"/>
    </location>
</feature>
<gene>
    <name evidence="14" type="ORF">Pmani_018061</name>
</gene>
<dbReference type="PANTHER" id="PTHR13817:SF166">
    <property type="entry name" value="NEURONAL IGCAM-RELATED"/>
    <property type="match status" value="1"/>
</dbReference>
<dbReference type="CDD" id="cd00096">
    <property type="entry name" value="Ig"/>
    <property type="match status" value="1"/>
</dbReference>
<dbReference type="InterPro" id="IPR003598">
    <property type="entry name" value="Ig_sub2"/>
</dbReference>
<comment type="subcellular location">
    <subcellularLocation>
        <location evidence="1">Membrane</location>
        <topology evidence="1">Single-pass membrane protein</topology>
    </subcellularLocation>
</comment>
<evidence type="ECO:0000313" key="14">
    <source>
        <dbReference type="EMBL" id="KAK4310367.1"/>
    </source>
</evidence>
<feature type="region of interest" description="Disordered" evidence="10">
    <location>
        <begin position="1258"/>
        <end position="1409"/>
    </location>
</feature>
<dbReference type="CDD" id="cd00063">
    <property type="entry name" value="FN3"/>
    <property type="match status" value="6"/>
</dbReference>
<keyword evidence="8" id="KW-1015">Disulfide bond</keyword>
<dbReference type="PANTHER" id="PTHR13817">
    <property type="entry name" value="TITIN"/>
    <property type="match status" value="1"/>
</dbReference>
<feature type="compositionally biased region" description="Gly residues" evidence="10">
    <location>
        <begin position="1220"/>
        <end position="1243"/>
    </location>
</feature>
<dbReference type="SUPFAM" id="SSF49265">
    <property type="entry name" value="Fibronectin type III"/>
    <property type="match status" value="4"/>
</dbReference>
<accession>A0AAE1U574</accession>
<feature type="compositionally biased region" description="Gly residues" evidence="10">
    <location>
        <begin position="481"/>
        <end position="496"/>
    </location>
</feature>
<keyword evidence="15" id="KW-1185">Reference proteome</keyword>
<feature type="domain" description="Fibronectin type-III" evidence="13">
    <location>
        <begin position="299"/>
        <end position="394"/>
    </location>
</feature>
<feature type="compositionally biased region" description="Basic residues" evidence="10">
    <location>
        <begin position="1369"/>
        <end position="1378"/>
    </location>
</feature>
<feature type="region of interest" description="Disordered" evidence="10">
    <location>
        <begin position="469"/>
        <end position="497"/>
    </location>
</feature>
<keyword evidence="9" id="KW-0393">Immunoglobulin domain</keyword>
<dbReference type="GO" id="GO:0030154">
    <property type="term" value="P:cell differentiation"/>
    <property type="evidence" value="ECO:0007669"/>
    <property type="project" value="UniProtKB-ARBA"/>
</dbReference>
<dbReference type="Pfam" id="PF13927">
    <property type="entry name" value="Ig_3"/>
    <property type="match status" value="1"/>
</dbReference>
<sequence>CGEGQGSGGGGGGDGVGGGGGGDDDDGDGRLRRPGDDGGGEGQYGGIGVGGRGKCDVGVGVGGKCDVGGVGVGVGDKYNVSGGVGGKCDVGVVGVGVGDKCDVGVVGVGVGDKCDVGVVGVGVGGKFGVGVGGAGGEEWGGVGVGMEGGEAWRRRTPRPGTLLLLDAREEDSGRYQCEADNGVSPSLAKTVMVTVLEGARVEERVVNQSSAVGDSTSLRCGARGHLPITFTWARDGSPITGGEEQEGVGVSVEGGGRTSVLHLATTRRSHAAVYTCHAANQFGQDSATFFLSVVERPDSPGHVHVREVTSRTVSLAWAPPYDGNSPLTHYLLQHWPARPPATGPPENTTLPRHLTQATLKGLTPGRTYHLRVLAVNQRGASPPSPTLSITTLQEPPTAPPTHLAARPHSSQAAALTLSWQVPASHLNPGEITGYQIGYKEASSGGVGGGGGLERTTVDIVGTMGRRIGGDAEEKKDYNDGGVSGGGGEGGGDGGGWKWRSVRGGQQLSGEVMDLKHYTSYTVTVRAVNRVGPGPIATPVSVTTSQGVPSGAPGEVRCDPLSSQALRVRWAPLPRHLANGPVHGYKVSYKRASNILGSNAVEIKRTTNLETNLQNLGRFTNYTIRVLAYTGAGDGVLSPPVHCSTLQDVPDAPPAIQALPSGVDSVVVSWLPPKQPNGVLIQYTLYHRPLNAHQATRNEVVGVGGSGGVGGGGWWVEVSRTVGGLPSHARYEFWVSASTRVGEGAVSRVVSQQPAQDAQVAARIKSFGQVVEVAGGSTVSLPCTVVGHPPPTITWSLLGRPPPSSQAQTLPDHSLHLANIKATSSGNYTCTAVNTVGRDEVVWMVEVVQPPAPPTLRVQFATQGAIHLAWSPQGDGGKSITGYIIRYRLEGSGVEEWAESWVEPDHSTHTLDQLRCGSTYHLQMAATNQVGRGAASRTVNTRTRGSAPRQPRHQDLVTVNSSSITLHLFTWPSGGCPITGWTVEYRPRSRPSFSPASPHPLAPDTDTLTLPDLAPLTWYQVKVTAHNAAGSTTAIYDVATASLTGATLAPASVVDVSRSTTGGGMGGLLDPHVLAPVVSGVACTLALLLCVGLLFSRGRAHFIKIGGISKRGKGGGGVRNGGNSSSGGGISGGGGVVYSRSLAEMQNHHNDSQEQLSPAAREKHEEAYTVSTSYEVCPYATFPAPPQPAPPRPAPATTPPGDYTLHFSTFGHQDNLEGGQPRTGGGWGRRGGSGGGAGQGGSGGNEIACISSQQTLPISSLAGGRGMRGLRRKTAQEEEEVVDGAEVEGIGGSDSEQDTSGSPGDTLTHHPTRDTYKVPVRLRRGADFSYHPPDSSTESNDERSPLPPRRPPHQHPPQPNNNTNTTSTTHQHHHHHHHNPPLPPQPTTTTTTTQHAAHHHPTRQHAFTPAHPRVIRSSSTLESVYSVEGSLGGALRPPTGFSDSRELSEAECDRDAAARNKARQQHPSSNQSGCRRSFPPGVSQDYSIHV</sequence>
<comment type="caution">
    <text evidence="14">The sequence shown here is derived from an EMBL/GenBank/DDBJ whole genome shotgun (WGS) entry which is preliminary data.</text>
</comment>
<evidence type="ECO:0008006" key="16">
    <source>
        <dbReference type="Google" id="ProtNLM"/>
    </source>
</evidence>
<feature type="domain" description="Fibronectin type-III" evidence="13">
    <location>
        <begin position="651"/>
        <end position="756"/>
    </location>
</feature>
<evidence type="ECO:0000256" key="9">
    <source>
        <dbReference type="ARBA" id="ARBA00023319"/>
    </source>
</evidence>
<feature type="domain" description="Ig-like" evidence="12">
    <location>
        <begin position="753"/>
        <end position="841"/>
    </location>
</feature>
<feature type="domain" description="Fibronectin type-III" evidence="13">
    <location>
        <begin position="551"/>
        <end position="647"/>
    </location>
</feature>
<dbReference type="InterPro" id="IPR003961">
    <property type="entry name" value="FN3_dom"/>
</dbReference>
<feature type="compositionally biased region" description="Acidic residues" evidence="10">
    <location>
        <begin position="1276"/>
        <end position="1285"/>
    </location>
</feature>
<dbReference type="InterPro" id="IPR013098">
    <property type="entry name" value="Ig_I-set"/>
</dbReference>
<dbReference type="SUPFAM" id="SSF48726">
    <property type="entry name" value="Immunoglobulin"/>
    <property type="match status" value="3"/>
</dbReference>
<evidence type="ECO:0000259" key="13">
    <source>
        <dbReference type="PROSITE" id="PS50853"/>
    </source>
</evidence>
<feature type="domain" description="Fibronectin type-III" evidence="13">
    <location>
        <begin position="946"/>
        <end position="1046"/>
    </location>
</feature>
<dbReference type="Proteomes" id="UP001292094">
    <property type="component" value="Unassembled WGS sequence"/>
</dbReference>
<dbReference type="SMART" id="SM00060">
    <property type="entry name" value="FN3"/>
    <property type="match status" value="6"/>
</dbReference>
<feature type="domain" description="Ig-like" evidence="12">
    <location>
        <begin position="185"/>
        <end position="292"/>
    </location>
</feature>
<dbReference type="Gene3D" id="2.60.40.10">
    <property type="entry name" value="Immunoglobulins"/>
    <property type="match status" value="8"/>
</dbReference>
<keyword evidence="6 11" id="KW-1133">Transmembrane helix</keyword>
<feature type="compositionally biased region" description="Basic and acidic residues" evidence="10">
    <location>
        <begin position="1442"/>
        <end position="1457"/>
    </location>
</feature>
<evidence type="ECO:0000256" key="2">
    <source>
        <dbReference type="ARBA" id="ARBA00022692"/>
    </source>
</evidence>
<feature type="region of interest" description="Disordered" evidence="10">
    <location>
        <begin position="930"/>
        <end position="951"/>
    </location>
</feature>
<dbReference type="PROSITE" id="PS50835">
    <property type="entry name" value="IG_LIKE"/>
    <property type="match status" value="2"/>
</dbReference>
<proteinExistence type="predicted"/>
<reference evidence="14" key="1">
    <citation type="submission" date="2023-11" db="EMBL/GenBank/DDBJ databases">
        <title>Genome assemblies of two species of porcelain crab, Petrolisthes cinctipes and Petrolisthes manimaculis (Anomura: Porcellanidae).</title>
        <authorList>
            <person name="Angst P."/>
        </authorList>
    </citation>
    <scope>NUCLEOTIDE SEQUENCE</scope>
    <source>
        <strain evidence="14">PB745_02</strain>
        <tissue evidence="14">Gill</tissue>
    </source>
</reference>
<dbReference type="FunFam" id="2.60.40.10:FF:000093">
    <property type="entry name" value="Down syndrome cell adhesion molecule, isoform B"/>
    <property type="match status" value="1"/>
</dbReference>
<protein>
    <recommendedName>
        <fullName evidence="16">Down syndrome cell adhesion molecule-like protein Dscam2</fullName>
    </recommendedName>
</protein>
<feature type="region of interest" description="Disordered" evidence="10">
    <location>
        <begin position="1110"/>
        <end position="1130"/>
    </location>
</feature>
<evidence type="ECO:0000256" key="7">
    <source>
        <dbReference type="ARBA" id="ARBA00023136"/>
    </source>
</evidence>
<dbReference type="InterPro" id="IPR007110">
    <property type="entry name" value="Ig-like_dom"/>
</dbReference>
<keyword evidence="4" id="KW-0677">Repeat</keyword>
<feature type="compositionally biased region" description="Gly residues" evidence="10">
    <location>
        <begin position="1113"/>
        <end position="1130"/>
    </location>
</feature>
<evidence type="ECO:0000256" key="4">
    <source>
        <dbReference type="ARBA" id="ARBA00022737"/>
    </source>
</evidence>
<evidence type="ECO:0000256" key="5">
    <source>
        <dbReference type="ARBA" id="ARBA00022889"/>
    </source>
</evidence>
<dbReference type="InterPro" id="IPR036179">
    <property type="entry name" value="Ig-like_dom_sf"/>
</dbReference>
<evidence type="ECO:0000313" key="15">
    <source>
        <dbReference type="Proteomes" id="UP001292094"/>
    </source>
</evidence>
<feature type="compositionally biased region" description="Low complexity" evidence="10">
    <location>
        <begin position="1359"/>
        <end position="1368"/>
    </location>
</feature>
<feature type="region of interest" description="Disordered" evidence="10">
    <location>
        <begin position="1"/>
        <end position="45"/>
    </location>
</feature>
<organism evidence="14 15">
    <name type="scientific">Petrolisthes manimaculis</name>
    <dbReference type="NCBI Taxonomy" id="1843537"/>
    <lineage>
        <taxon>Eukaryota</taxon>
        <taxon>Metazoa</taxon>
        <taxon>Ecdysozoa</taxon>
        <taxon>Arthropoda</taxon>
        <taxon>Crustacea</taxon>
        <taxon>Multicrustacea</taxon>
        <taxon>Malacostraca</taxon>
        <taxon>Eumalacostraca</taxon>
        <taxon>Eucarida</taxon>
        <taxon>Decapoda</taxon>
        <taxon>Pleocyemata</taxon>
        <taxon>Anomura</taxon>
        <taxon>Galatheoidea</taxon>
        <taxon>Porcellanidae</taxon>
        <taxon>Petrolisthes</taxon>
    </lineage>
</organism>
<dbReference type="GO" id="GO:0009653">
    <property type="term" value="P:anatomical structure morphogenesis"/>
    <property type="evidence" value="ECO:0007669"/>
    <property type="project" value="UniProtKB-ARBA"/>
</dbReference>
<dbReference type="InterPro" id="IPR013783">
    <property type="entry name" value="Ig-like_fold"/>
</dbReference>
<dbReference type="GO" id="GO:0007155">
    <property type="term" value="P:cell adhesion"/>
    <property type="evidence" value="ECO:0007669"/>
    <property type="project" value="UniProtKB-KW"/>
</dbReference>
<keyword evidence="7 11" id="KW-0472">Membrane</keyword>
<feature type="compositionally biased region" description="Polar residues" evidence="10">
    <location>
        <begin position="1464"/>
        <end position="1473"/>
    </location>
</feature>
<keyword evidence="3" id="KW-0732">Signal</keyword>
<feature type="region of interest" description="Disordered" evidence="10">
    <location>
        <begin position="1428"/>
        <end position="1489"/>
    </location>
</feature>
<dbReference type="SMART" id="SM00409">
    <property type="entry name" value="IG"/>
    <property type="match status" value="3"/>
</dbReference>
<dbReference type="InterPro" id="IPR036116">
    <property type="entry name" value="FN3_sf"/>
</dbReference>
<evidence type="ECO:0000256" key="8">
    <source>
        <dbReference type="ARBA" id="ARBA00023157"/>
    </source>
</evidence>
<feature type="compositionally biased region" description="Basic and acidic residues" evidence="10">
    <location>
        <begin position="1306"/>
        <end position="1315"/>
    </location>
</feature>
<evidence type="ECO:0000259" key="12">
    <source>
        <dbReference type="PROSITE" id="PS50835"/>
    </source>
</evidence>
<feature type="compositionally biased region" description="Pro residues" evidence="10">
    <location>
        <begin position="1182"/>
        <end position="1197"/>
    </location>
</feature>
<feature type="compositionally biased region" description="Basic and acidic residues" evidence="10">
    <location>
        <begin position="469"/>
        <end position="478"/>
    </location>
</feature>
<dbReference type="PROSITE" id="PS50853">
    <property type="entry name" value="FN3"/>
    <property type="match status" value="6"/>
</dbReference>
<dbReference type="InterPro" id="IPR050964">
    <property type="entry name" value="Striated_Muscle_Regulatory"/>
</dbReference>
<keyword evidence="2 11" id="KW-0812">Transmembrane</keyword>
<dbReference type="EMBL" id="JAWZYT010001645">
    <property type="protein sequence ID" value="KAK4310367.1"/>
    <property type="molecule type" value="Genomic_DNA"/>
</dbReference>
<feature type="transmembrane region" description="Helical" evidence="11">
    <location>
        <begin position="1072"/>
        <end position="1094"/>
    </location>
</feature>
<feature type="region of interest" description="Disordered" evidence="10">
    <location>
        <begin position="1182"/>
        <end position="1246"/>
    </location>
</feature>
<keyword evidence="5" id="KW-0130">Cell adhesion</keyword>
<dbReference type="Pfam" id="PF25059">
    <property type="entry name" value="FN3_DSCAM-DSCAML_C"/>
    <property type="match status" value="1"/>
</dbReference>
<dbReference type="GO" id="GO:0016020">
    <property type="term" value="C:membrane"/>
    <property type="evidence" value="ECO:0007669"/>
    <property type="project" value="UniProtKB-SubCell"/>
</dbReference>
<feature type="compositionally biased region" description="Pro residues" evidence="10">
    <location>
        <begin position="1344"/>
        <end position="1358"/>
    </location>
</feature>
<dbReference type="InterPro" id="IPR056754">
    <property type="entry name" value="DSCAM/DSCAML_C"/>
</dbReference>